<organism evidence="3 4">
    <name type="scientific">Streptomyces sulfonofaciens</name>
    <dbReference type="NCBI Taxonomy" id="68272"/>
    <lineage>
        <taxon>Bacteria</taxon>
        <taxon>Bacillati</taxon>
        <taxon>Actinomycetota</taxon>
        <taxon>Actinomycetes</taxon>
        <taxon>Kitasatosporales</taxon>
        <taxon>Streptomycetaceae</taxon>
        <taxon>Streptomyces</taxon>
    </lineage>
</organism>
<evidence type="ECO:0000259" key="2">
    <source>
        <dbReference type="PROSITE" id="PS50006"/>
    </source>
</evidence>
<sequence length="264" mass="28728">MASKVSFLPKGMGSLSRGLPPSRPGTLFVLGSDGGMSVSPDAGFRLLFGRNQPDVHVCVGVGDTCVSRRHGLITHEYSRWVLRNTGKLPIRFPGSRLVLSGDEAELPTGYTPLFIVAPRQEHLLEVRIAAGAPPRAGGGPELYGEETLDRDARDLSGEEKLVLVCLAQRYLRNDPQPQPLTWAQVAFELAELRPAEQWSAKRAAHIVARVRKRLSARHGVPGLLEEEVPQPVGNALNHHLITDLLVTTTIARADLHLLGPRHAA</sequence>
<evidence type="ECO:0000313" key="4">
    <source>
        <dbReference type="Proteomes" id="UP000603708"/>
    </source>
</evidence>
<evidence type="ECO:0000256" key="1">
    <source>
        <dbReference type="ARBA" id="ARBA00022553"/>
    </source>
</evidence>
<name>A0A919KSY0_9ACTN</name>
<dbReference type="Proteomes" id="UP000603708">
    <property type="component" value="Unassembled WGS sequence"/>
</dbReference>
<feature type="domain" description="FHA" evidence="2">
    <location>
        <begin position="46"/>
        <end position="97"/>
    </location>
</feature>
<keyword evidence="4" id="KW-1185">Reference proteome</keyword>
<keyword evidence="1" id="KW-0597">Phosphoprotein</keyword>
<proteinExistence type="predicted"/>
<dbReference type="InterPro" id="IPR000253">
    <property type="entry name" value="FHA_dom"/>
</dbReference>
<dbReference type="SUPFAM" id="SSF49879">
    <property type="entry name" value="SMAD/FHA domain"/>
    <property type="match status" value="1"/>
</dbReference>
<comment type="caution">
    <text evidence="3">The sequence shown here is derived from an EMBL/GenBank/DDBJ whole genome shotgun (WGS) entry which is preliminary data.</text>
</comment>
<dbReference type="AlphaFoldDB" id="A0A919KSY0"/>
<reference evidence="3" key="2">
    <citation type="submission" date="2020-09" db="EMBL/GenBank/DDBJ databases">
        <authorList>
            <person name="Sun Q."/>
            <person name="Ohkuma M."/>
        </authorList>
    </citation>
    <scope>NUCLEOTIDE SEQUENCE</scope>
    <source>
        <strain evidence="3">JCM 5069</strain>
    </source>
</reference>
<protein>
    <recommendedName>
        <fullName evidence="2">FHA domain-containing protein</fullName>
    </recommendedName>
</protein>
<gene>
    <name evidence="3" type="ORF">GCM10018793_05420</name>
</gene>
<dbReference type="EMBL" id="BNCD01000001">
    <property type="protein sequence ID" value="GHH70811.1"/>
    <property type="molecule type" value="Genomic_DNA"/>
</dbReference>
<dbReference type="RefSeq" id="WP_189929184.1">
    <property type="nucleotide sequence ID" value="NZ_BNCD01000001.1"/>
</dbReference>
<reference evidence="3" key="1">
    <citation type="journal article" date="2014" name="Int. J. Syst. Evol. Microbiol.">
        <title>Complete genome sequence of Corynebacterium casei LMG S-19264T (=DSM 44701T), isolated from a smear-ripened cheese.</title>
        <authorList>
            <consortium name="US DOE Joint Genome Institute (JGI-PGF)"/>
            <person name="Walter F."/>
            <person name="Albersmeier A."/>
            <person name="Kalinowski J."/>
            <person name="Ruckert C."/>
        </authorList>
    </citation>
    <scope>NUCLEOTIDE SEQUENCE</scope>
    <source>
        <strain evidence="3">JCM 5069</strain>
    </source>
</reference>
<dbReference type="PROSITE" id="PS50006">
    <property type="entry name" value="FHA_DOMAIN"/>
    <property type="match status" value="1"/>
</dbReference>
<dbReference type="InterPro" id="IPR008984">
    <property type="entry name" value="SMAD_FHA_dom_sf"/>
</dbReference>
<accession>A0A919KSY0</accession>
<evidence type="ECO:0000313" key="3">
    <source>
        <dbReference type="EMBL" id="GHH70811.1"/>
    </source>
</evidence>